<feature type="region of interest" description="Disordered" evidence="4">
    <location>
        <begin position="26"/>
        <end position="49"/>
    </location>
</feature>
<dbReference type="PANTHER" id="PTHR12338">
    <property type="entry name" value="AUTOTRANSPORTER"/>
    <property type="match status" value="1"/>
</dbReference>
<dbReference type="Pfam" id="PF13018">
    <property type="entry name" value="ESPR"/>
    <property type="match status" value="1"/>
</dbReference>
<dbReference type="InterPro" id="IPR012334">
    <property type="entry name" value="Pectin_lyas_fold"/>
</dbReference>
<dbReference type="InterPro" id="IPR024973">
    <property type="entry name" value="ESPR"/>
</dbReference>
<evidence type="ECO:0000313" key="7">
    <source>
        <dbReference type="Proteomes" id="UP000295129"/>
    </source>
</evidence>
<protein>
    <submittedName>
        <fullName evidence="6">Filamentous hemagglutinin family protein</fullName>
    </submittedName>
</protein>
<dbReference type="Gene3D" id="2.160.20.110">
    <property type="match status" value="3"/>
</dbReference>
<feature type="compositionally biased region" description="Gly residues" evidence="4">
    <location>
        <begin position="1626"/>
        <end position="1635"/>
    </location>
</feature>
<dbReference type="EMBL" id="SNVV01000011">
    <property type="protein sequence ID" value="TDN49639.1"/>
    <property type="molecule type" value="Genomic_DNA"/>
</dbReference>
<sequence length="1648" mass="161173">MNRIFKLIWDAGRRAWVAGSELAKTRTRSKARPANGRGSAATGICRPPPPALKDVAAQAAGRAAGASTVGSAPRRWPAHRPSLRLSPLCLLLGLATIQPPAQATELPQGGSVVLGEGSIQAPDGRQLVIDQRSGKLAIDWQRFDVGAGNRVTFRQPGADAVALNRVLGSDGSRILGQLEANGRVFLINPNGILFGAGAQVDVGALVASTLDLSNEDFAAGRYRFRGEAAPAQVLNLGRMTATDGGAVALLGGSVINQGVIGARLGTVALAAGRQITLDFAGDGLLRVQVDEGLAGALADNRQLVQADGGTVLMTAAAGDALLQTVVNNSGVIEARSLGEKNGRISLQGGEGDGSRAQVAGTVDASGWGEGEHGGEIAITGRGVELAGATVDAAGSAGGGRIRVGGDWQGGGELARAGHTTVDAASALRADAIDLGDGGSVVLWSEEHTDFRGKLSARGGSAGGDGGSAEVSSRGLLGFDGAVDMGATAGQRGSLLLDPRNVTIAAAGASNSSSSGGVFSPTGDNAVINTTALSNALATADVTVTTGGSGSQAGDITVASSFGWTSTRSLTLSASRDIVFAPGVVVSRDGAGGNLTLRADSGGNGTGTVSFGSGARVAFSGGAGEVRIYYNPADYTAPTDYAAHIGAPLASYMLVNSAADLQAIPAGTGAAFALGRDVDASATAGWNGGAGFMPLSDFGGTLDGLGHRISGLAIARSGGADVGLIGNATASAHVRNLTLEAVNIAGGSRVGALAGRYEGGEIAGVHASGTVGGEGDYVGGLVGLHNQGSVRDSSAEVAVTLPDALAARGVGGLLGASRQGTLNRVHASGEVRAAAAQHVGGLIGENAAAGAGQGSTVDQAYASGAVRGGDAVGGLAGLTEGAAISRSYALGQVSASGVAGGLVGVNAGSVSLSYATGSVSGATAGALVGNNGSAYGAGAVGSSYWDSYTNPVLAAVGSAAGGSSSGLASVTSDPAQSGAANYAYKSSAYAAFDFNSDWWSNAGATRPMGRWEYATDIRNAHQLQLMSLNLAASYRLARDFSLPAYSQSGMWTAAGFLPVGGITSNFSGRLDGGGHTVEQLRIARPGATYVGLFGATSAAASIANLVLTQVDVAGGNVVGAVVGFSNGAVRQVVVDGTVSGAGAVGGVAGFSGGTVADSGMRGAVTAQDSAAGLAIGGLVGTSTGQLSRSWAEVAVSGSASKSDLGGLVGYSSGSVSQSWSRGSVSGGSGVGGLVGEAGGSILQSASSASVAGNSSVGGLVGIMSGVAISDAYASGGVSGGNNVGGLAGLANAGSITRGYAAGPVSASGGAGGLVGSGSFSASASFWDMEASGRAQATAGGSQAGVSGLTTAQAQSLATYAGAGWNVDAQGGSGRLWRIYEGHSRPLLRAFLTPLTVTGAAGSLTTTYDGNSGGAWAYTTSLGELTLGGQLSYTAATPDAGSYSTAAGTLTISDDLYSGEWGYDILYAGTSGASLTIMPRPIVVSANGGSSTAGEGSLLDPGLRADNLAPGEDESVLAGLRNSFGLDAGSAPGLYVLTVEGELASGNYLVVQRNPGLWVIRADVGPGDVSIPLDPTALPAGVQEAQASAQQADQPRSEAVLPAGLADARVPALPPPYQIVDGGLRLPGSGGGGGCAGEGENPRDCAPGGR</sequence>
<gene>
    <name evidence="6" type="ORF">C7389_111118</name>
</gene>
<name>A0A4R6DY72_9RHOO</name>
<dbReference type="SMART" id="SM00912">
    <property type="entry name" value="Haemagg_act"/>
    <property type="match status" value="1"/>
</dbReference>
<dbReference type="InterPro" id="IPR050909">
    <property type="entry name" value="Bact_Autotransporter_VF"/>
</dbReference>
<dbReference type="NCBIfam" id="TIGR01901">
    <property type="entry name" value="adhes_NPXG"/>
    <property type="match status" value="1"/>
</dbReference>
<keyword evidence="3" id="KW-0732">Signal</keyword>
<reference evidence="6 7" key="1">
    <citation type="submission" date="2019-03" db="EMBL/GenBank/DDBJ databases">
        <title>Genomic Encyclopedia of Type Strains, Phase IV (KMG-IV): sequencing the most valuable type-strain genomes for metagenomic binning, comparative biology and taxonomic classification.</title>
        <authorList>
            <person name="Goeker M."/>
        </authorList>
    </citation>
    <scope>NUCLEOTIDE SEQUENCE [LARGE SCALE GENOMIC DNA]</scope>
    <source>
        <strain evidence="6 7">DSM 12121</strain>
    </source>
</reference>
<feature type="region of interest" description="Disordered" evidence="4">
    <location>
        <begin position="1617"/>
        <end position="1648"/>
    </location>
</feature>
<accession>A0A4R6DY72</accession>
<dbReference type="Gene3D" id="2.160.20.10">
    <property type="entry name" value="Single-stranded right-handed beta-helix, Pectin lyase-like"/>
    <property type="match status" value="1"/>
</dbReference>
<keyword evidence="7" id="KW-1185">Reference proteome</keyword>
<dbReference type="Pfam" id="PF05860">
    <property type="entry name" value="TPS"/>
    <property type="match status" value="1"/>
</dbReference>
<keyword evidence="2" id="KW-0964">Secreted</keyword>
<comment type="caution">
    <text evidence="6">The sequence shown here is derived from an EMBL/GenBank/DDBJ whole genome shotgun (WGS) entry which is preliminary data.</text>
</comment>
<dbReference type="PANTHER" id="PTHR12338:SF8">
    <property type="entry name" value="HEME_HEMOPEXIN-BINDING PROTEIN"/>
    <property type="match status" value="1"/>
</dbReference>
<evidence type="ECO:0000256" key="4">
    <source>
        <dbReference type="SAM" id="MobiDB-lite"/>
    </source>
</evidence>
<feature type="domain" description="Filamentous haemagglutinin FhaB/tRNA nuclease CdiA-like TPS" evidence="5">
    <location>
        <begin position="103"/>
        <end position="216"/>
    </location>
</feature>
<dbReference type="SUPFAM" id="SSF51126">
    <property type="entry name" value="Pectin lyase-like"/>
    <property type="match status" value="1"/>
</dbReference>
<evidence type="ECO:0000256" key="1">
    <source>
        <dbReference type="ARBA" id="ARBA00004613"/>
    </source>
</evidence>
<evidence type="ECO:0000256" key="2">
    <source>
        <dbReference type="ARBA" id="ARBA00022525"/>
    </source>
</evidence>
<proteinExistence type="predicted"/>
<evidence type="ECO:0000313" key="6">
    <source>
        <dbReference type="EMBL" id="TDN49639.1"/>
    </source>
</evidence>
<comment type="subcellular location">
    <subcellularLocation>
        <location evidence="1">Secreted</location>
    </subcellularLocation>
</comment>
<organism evidence="6 7">
    <name type="scientific">Azoarcus indigens</name>
    <dbReference type="NCBI Taxonomy" id="29545"/>
    <lineage>
        <taxon>Bacteria</taxon>
        <taxon>Pseudomonadati</taxon>
        <taxon>Pseudomonadota</taxon>
        <taxon>Betaproteobacteria</taxon>
        <taxon>Rhodocyclales</taxon>
        <taxon>Zoogloeaceae</taxon>
        <taxon>Azoarcus</taxon>
    </lineage>
</organism>
<dbReference type="Proteomes" id="UP000295129">
    <property type="component" value="Unassembled WGS sequence"/>
</dbReference>
<dbReference type="GO" id="GO:0005576">
    <property type="term" value="C:extracellular region"/>
    <property type="evidence" value="ECO:0007669"/>
    <property type="project" value="UniProtKB-SubCell"/>
</dbReference>
<evidence type="ECO:0000256" key="3">
    <source>
        <dbReference type="ARBA" id="ARBA00022729"/>
    </source>
</evidence>
<dbReference type="InterPro" id="IPR008638">
    <property type="entry name" value="FhaB/CdiA-like_TPS"/>
</dbReference>
<dbReference type="InterPro" id="IPR011050">
    <property type="entry name" value="Pectin_lyase_fold/virulence"/>
</dbReference>
<evidence type="ECO:0000259" key="5">
    <source>
        <dbReference type="SMART" id="SM00912"/>
    </source>
</evidence>